<dbReference type="Pfam" id="PF09334">
    <property type="entry name" value="tRNA-synt_1g"/>
    <property type="match status" value="1"/>
</dbReference>
<evidence type="ECO:0000256" key="4">
    <source>
        <dbReference type="ARBA" id="ARBA00022840"/>
    </source>
</evidence>
<evidence type="ECO:0000256" key="7">
    <source>
        <dbReference type="ARBA" id="ARBA00026124"/>
    </source>
</evidence>
<protein>
    <recommendedName>
        <fullName evidence="7">Methionine--tRNA ligase, mitochondrial</fullName>
        <ecNumber evidence="1">6.1.1.10</ecNumber>
    </recommendedName>
    <alternativeName>
        <fullName evidence="8">Mitochondrial methionyl-tRNA synthetase</fullName>
    </alternativeName>
</protein>
<dbReference type="PRINTS" id="PR01041">
    <property type="entry name" value="TRNASYNTHMET"/>
</dbReference>
<dbReference type="Proteomes" id="UP000507470">
    <property type="component" value="Unassembled WGS sequence"/>
</dbReference>
<dbReference type="InterPro" id="IPR014758">
    <property type="entry name" value="Met-tRNA_synth"/>
</dbReference>
<dbReference type="Gene3D" id="1.10.730.10">
    <property type="entry name" value="Isoleucyl-tRNA Synthetase, Domain 1"/>
    <property type="match status" value="1"/>
</dbReference>
<evidence type="ECO:0000256" key="5">
    <source>
        <dbReference type="ARBA" id="ARBA00022917"/>
    </source>
</evidence>
<dbReference type="Gene3D" id="2.170.220.10">
    <property type="match status" value="1"/>
</dbReference>
<dbReference type="GO" id="GO:0005524">
    <property type="term" value="F:ATP binding"/>
    <property type="evidence" value="ECO:0007669"/>
    <property type="project" value="UniProtKB-KW"/>
</dbReference>
<dbReference type="GO" id="GO:0006431">
    <property type="term" value="P:methionyl-tRNA aminoacylation"/>
    <property type="evidence" value="ECO:0007669"/>
    <property type="project" value="InterPro"/>
</dbReference>
<dbReference type="InterPro" id="IPR033911">
    <property type="entry name" value="MetRS_core"/>
</dbReference>
<feature type="domain" description="Methionyl/Leucyl tRNA synthetase" evidence="11">
    <location>
        <begin position="221"/>
        <end position="582"/>
    </location>
</feature>
<evidence type="ECO:0000259" key="11">
    <source>
        <dbReference type="Pfam" id="PF09334"/>
    </source>
</evidence>
<comment type="similarity">
    <text evidence="10">Belongs to the class-I aminoacyl-tRNA synthetase family.</text>
</comment>
<keyword evidence="4 10" id="KW-0067">ATP-binding</keyword>
<dbReference type="EMBL" id="CACVKT020003943">
    <property type="protein sequence ID" value="CAC5386942.1"/>
    <property type="molecule type" value="Genomic_DNA"/>
</dbReference>
<dbReference type="Gene3D" id="3.40.50.620">
    <property type="entry name" value="HUPs"/>
    <property type="match status" value="1"/>
</dbReference>
<evidence type="ECO:0000256" key="3">
    <source>
        <dbReference type="ARBA" id="ARBA00022741"/>
    </source>
</evidence>
<name>A0A6J8BTI7_MYTCO</name>
<dbReference type="InterPro" id="IPR014729">
    <property type="entry name" value="Rossmann-like_a/b/a_fold"/>
</dbReference>
<dbReference type="InterPro" id="IPR023457">
    <property type="entry name" value="Met-tRNA_synth_2"/>
</dbReference>
<dbReference type="NCBIfam" id="TIGR00398">
    <property type="entry name" value="metG"/>
    <property type="match status" value="1"/>
</dbReference>
<evidence type="ECO:0000256" key="8">
    <source>
        <dbReference type="ARBA" id="ARBA00030331"/>
    </source>
</evidence>
<gene>
    <name evidence="12" type="ORF">MCOR_22331</name>
</gene>
<evidence type="ECO:0000313" key="12">
    <source>
        <dbReference type="EMBL" id="CAC5386942.1"/>
    </source>
</evidence>
<reference evidence="12 13" key="1">
    <citation type="submission" date="2020-06" db="EMBL/GenBank/DDBJ databases">
        <authorList>
            <person name="Li R."/>
            <person name="Bekaert M."/>
        </authorList>
    </citation>
    <scope>NUCLEOTIDE SEQUENCE [LARGE SCALE GENOMIC DNA]</scope>
    <source>
        <strain evidence="13">wild</strain>
    </source>
</reference>
<organism evidence="12 13">
    <name type="scientific">Mytilus coruscus</name>
    <name type="common">Sea mussel</name>
    <dbReference type="NCBI Taxonomy" id="42192"/>
    <lineage>
        <taxon>Eukaryota</taxon>
        <taxon>Metazoa</taxon>
        <taxon>Spiralia</taxon>
        <taxon>Lophotrochozoa</taxon>
        <taxon>Mollusca</taxon>
        <taxon>Bivalvia</taxon>
        <taxon>Autobranchia</taxon>
        <taxon>Pteriomorphia</taxon>
        <taxon>Mytilida</taxon>
        <taxon>Mytiloidea</taxon>
        <taxon>Mytilidae</taxon>
        <taxon>Mytilinae</taxon>
        <taxon>Mytilus</taxon>
    </lineage>
</organism>
<dbReference type="PANTHER" id="PTHR43326">
    <property type="entry name" value="METHIONYL-TRNA SYNTHETASE"/>
    <property type="match status" value="1"/>
</dbReference>
<keyword evidence="6 10" id="KW-0030">Aminoacyl-tRNA synthetase</keyword>
<keyword evidence="3 10" id="KW-0547">Nucleotide-binding</keyword>
<evidence type="ECO:0000256" key="10">
    <source>
        <dbReference type="RuleBase" id="RU363039"/>
    </source>
</evidence>
<dbReference type="FunFam" id="2.170.220.10:FF:000001">
    <property type="entry name" value="methionine--tRNA ligase, mitochondrial"/>
    <property type="match status" value="1"/>
</dbReference>
<dbReference type="EC" id="6.1.1.10" evidence="1"/>
<evidence type="ECO:0000313" key="13">
    <source>
        <dbReference type="Proteomes" id="UP000507470"/>
    </source>
</evidence>
<dbReference type="SUPFAM" id="SSF52374">
    <property type="entry name" value="Nucleotidylyl transferase"/>
    <property type="match status" value="1"/>
</dbReference>
<evidence type="ECO:0000256" key="1">
    <source>
        <dbReference type="ARBA" id="ARBA00012838"/>
    </source>
</evidence>
<dbReference type="GO" id="GO:0005739">
    <property type="term" value="C:mitochondrion"/>
    <property type="evidence" value="ECO:0007669"/>
    <property type="project" value="UniProtKB-ARBA"/>
</dbReference>
<evidence type="ECO:0000256" key="2">
    <source>
        <dbReference type="ARBA" id="ARBA00022598"/>
    </source>
</evidence>
<dbReference type="CDD" id="cd00814">
    <property type="entry name" value="MetRS_core"/>
    <property type="match status" value="1"/>
</dbReference>
<accession>A0A6J8BTI7</accession>
<dbReference type="AlphaFoldDB" id="A0A6J8BTI7"/>
<evidence type="ECO:0000256" key="6">
    <source>
        <dbReference type="ARBA" id="ARBA00023146"/>
    </source>
</evidence>
<evidence type="ECO:0000256" key="9">
    <source>
        <dbReference type="ARBA" id="ARBA00047364"/>
    </source>
</evidence>
<dbReference type="SUPFAM" id="SSF47323">
    <property type="entry name" value="Anticodon-binding domain of a subclass of class I aminoacyl-tRNA synthetases"/>
    <property type="match status" value="1"/>
</dbReference>
<proteinExistence type="inferred from homology"/>
<keyword evidence="5 10" id="KW-0648">Protein biosynthesis</keyword>
<keyword evidence="13" id="KW-1185">Reference proteome</keyword>
<dbReference type="GO" id="GO:0004825">
    <property type="term" value="F:methionine-tRNA ligase activity"/>
    <property type="evidence" value="ECO:0007669"/>
    <property type="project" value="UniProtKB-EC"/>
</dbReference>
<sequence>MYTVDDVILTPITGMYTVDEVIHTPITGMYTVDEVNLTPITGMYTVDEVILTPITGMYTVDQVILTPITGMYTVDQVILTLLTGMYTVDEVILTPITGMYTVDEVILTGMYTVDEVILTPITGMYTVDEVILTPITGMYTVDEVILTPITGMYTVDEVILTPITGMYTVDEVIHTPITGMYTVDEVTLTTITGMYTVDEKIVLIQCGRLFKQIRFYTCNNYFVTTPIFYVNAEPHIGHLYTAVLADTLARWHELKGGNVIFTTGTDEHGLKIQQAAEKFGLSPDQHCTNISQKFRDLFSVTDIKYTDFIRTTENRHKKVVSHFWQTLIKNGYIYKGVYEGWYSVADEAYLSEKEVIEIVDKDGKKIKVAYDSKHPVVWTKEDNYMFKLSAFKDGLTEWLDRGVIHPQKFEVMVRQWVDDLDDLSVSRQRNRLTWGIPVPGDDTQTIYVWLDALVNYLTVSGYPNESHDWPPDCHVVGKDILRFHAIYWPAFLLAADLPLPKRIQSHSHFLVDNTKMSKSRGNVIDPFDRIDRYTSDGLRYFLLKTGVPHVDCMILRHYSDLKALDCLNNDLADKLGNLLNRCTSRKINANFPDLFPALNQEILESKFSREDVKMYKSLQQLPDIVDEHFNEYNIYKVIECVMLYIKWANKLIADNKPWQLKKNDEDLHFLKCLIHVVMETLRVNGIILQPIVPNLTDQLLGRLGIPGNERMVKNIHFGSREISERRLGESHGVLYPKIVTFNKPS</sequence>
<comment type="catalytic activity">
    <reaction evidence="9">
        <text>tRNA(Met) + L-methionine + ATP = L-methionyl-tRNA(Met) + AMP + diphosphate</text>
        <dbReference type="Rhea" id="RHEA:13481"/>
        <dbReference type="Rhea" id="RHEA-COMP:9667"/>
        <dbReference type="Rhea" id="RHEA-COMP:9698"/>
        <dbReference type="ChEBI" id="CHEBI:30616"/>
        <dbReference type="ChEBI" id="CHEBI:33019"/>
        <dbReference type="ChEBI" id="CHEBI:57844"/>
        <dbReference type="ChEBI" id="CHEBI:78442"/>
        <dbReference type="ChEBI" id="CHEBI:78530"/>
        <dbReference type="ChEBI" id="CHEBI:456215"/>
        <dbReference type="EC" id="6.1.1.10"/>
    </reaction>
</comment>
<dbReference type="InterPro" id="IPR009080">
    <property type="entry name" value="tRNAsynth_Ia_anticodon-bd"/>
</dbReference>
<keyword evidence="2 10" id="KW-0436">Ligase</keyword>
<dbReference type="PANTHER" id="PTHR43326:SF1">
    <property type="entry name" value="METHIONINE--TRNA LIGASE, MITOCHONDRIAL"/>
    <property type="match status" value="1"/>
</dbReference>
<dbReference type="InterPro" id="IPR015413">
    <property type="entry name" value="Methionyl/Leucyl_tRNA_Synth"/>
</dbReference>
<dbReference type="OrthoDB" id="5844513at2759"/>